<keyword evidence="3" id="KW-0968">Cytoplasmic vesicle</keyword>
<comment type="function">
    <text evidence="5">Assembles a suppression complex (suppresome) by tethering SIRT1 and MDM2 to regulate composite modifications of p53/TP53. Confers both deacetylation-mediated functional inactivation, by SIRT1, and ubiquitination-dependent degradation, by MDM2, of p53/TP53, promoting a proliferative and cell survival behaviors. May play a role in the regulation of spermatogenesis.</text>
</comment>
<dbReference type="InterPro" id="IPR003409">
    <property type="entry name" value="MORN"/>
</dbReference>
<evidence type="ECO:0000256" key="4">
    <source>
        <dbReference type="ARBA" id="ARBA00039854"/>
    </source>
</evidence>
<sequence length="450" mass="50812">MSAVTYTKDIGEDIKYGTFAGVPRPREPSRIWRKNWQLSEKEAPEHRTVFWTSIDKSGAKIIGCSPEKAAKYVAFGSYVGGWKANRRHGYGTRRSFAVGSRYDGEWNESMRHGEGTQWVRCKNGKGVRKSYAGSWVNDRREGFGTGCYEDGSVYKGNWVRDHREGEGTMFYANGDIYRGQWRQGKRSGFGTLVVGRTGDLYEGQWLNDKKEGPGRYYYRSRRKVMVGEWADDMCSAGSVSAYEDDLELNIPTLRLEDADDLVEGKLEEIRADRFLFRVLNTPLADLFDSTDLDRIRGSHEAAVSNSHDGTISLLSLKALLLALFGIQFVAEELWELCVTVGAITRDEAQRAFLLTESELEKIPESSLPNDNEEVIERVVDDLVDDEDDDDESKEQREQVAYRYFNIPVDAFTLDRFARIVSLVTGRLGPGALDGIDVESDADVDERTDVG</sequence>
<dbReference type="PANTHER" id="PTHR46511:SF1">
    <property type="entry name" value="MORN REPEAT-CONTAINING PROTEIN 3"/>
    <property type="match status" value="1"/>
</dbReference>
<dbReference type="GO" id="GO:0001669">
    <property type="term" value="C:acrosomal vesicle"/>
    <property type="evidence" value="ECO:0007669"/>
    <property type="project" value="UniProtKB-SubCell"/>
</dbReference>
<dbReference type="SMART" id="SM00698">
    <property type="entry name" value="MORN"/>
    <property type="match status" value="6"/>
</dbReference>
<accession>A0A7J6MCF1</accession>
<name>A0A7J6MCF1_PEROL</name>
<evidence type="ECO:0000256" key="5">
    <source>
        <dbReference type="ARBA" id="ARBA00045851"/>
    </source>
</evidence>
<proteinExistence type="predicted"/>
<protein>
    <recommendedName>
        <fullName evidence="4">MORN repeat-containing protein 3</fullName>
    </recommendedName>
</protein>
<dbReference type="InterPro" id="IPR052472">
    <property type="entry name" value="MORN3"/>
</dbReference>
<dbReference type="EMBL" id="JABANN010000144">
    <property type="protein sequence ID" value="KAF4669225.1"/>
    <property type="molecule type" value="Genomic_DNA"/>
</dbReference>
<dbReference type="Gene3D" id="2.20.110.10">
    <property type="entry name" value="Histone H3 K4-specific methyltransferase SET7/9 N-terminal domain"/>
    <property type="match status" value="3"/>
</dbReference>
<evidence type="ECO:0000313" key="8">
    <source>
        <dbReference type="Proteomes" id="UP000570595"/>
    </source>
</evidence>
<dbReference type="Pfam" id="PF02493">
    <property type="entry name" value="MORN"/>
    <property type="match status" value="6"/>
</dbReference>
<dbReference type="SUPFAM" id="SSF82185">
    <property type="entry name" value="Histone H3 K4-specific methyltransferase SET7/9 N-terminal domain"/>
    <property type="match status" value="2"/>
</dbReference>
<dbReference type="OrthoDB" id="270720at2759"/>
<evidence type="ECO:0000256" key="3">
    <source>
        <dbReference type="ARBA" id="ARBA00023329"/>
    </source>
</evidence>
<dbReference type="AlphaFoldDB" id="A0A7J6MCF1"/>
<comment type="caution">
    <text evidence="7">The sequence shown here is derived from an EMBL/GenBank/DDBJ whole genome shotgun (WGS) entry which is preliminary data.</text>
</comment>
<dbReference type="PANTHER" id="PTHR46511">
    <property type="entry name" value="MORN REPEAT-CONTAINING PROTEIN 3"/>
    <property type="match status" value="1"/>
</dbReference>
<evidence type="ECO:0000313" key="6">
    <source>
        <dbReference type="EMBL" id="KAF4657260.1"/>
    </source>
</evidence>
<keyword evidence="2" id="KW-0677">Repeat</keyword>
<reference evidence="8 9" key="1">
    <citation type="submission" date="2020-04" db="EMBL/GenBank/DDBJ databases">
        <title>Perkinsus olseni comparative genomics.</title>
        <authorList>
            <person name="Bogema D.R."/>
        </authorList>
    </citation>
    <scope>NUCLEOTIDE SEQUENCE [LARGE SCALE GENOMIC DNA]</scope>
    <source>
        <strain evidence="6">ATCC PRA-179</strain>
        <strain evidence="7">ATCC PRA-31</strain>
    </source>
</reference>
<evidence type="ECO:0000256" key="2">
    <source>
        <dbReference type="ARBA" id="ARBA00022737"/>
    </source>
</evidence>
<evidence type="ECO:0000256" key="1">
    <source>
        <dbReference type="ARBA" id="ARBA00004218"/>
    </source>
</evidence>
<comment type="subcellular location">
    <subcellularLocation>
        <location evidence="1">Cytoplasmic vesicle</location>
        <location evidence="1">Secretory vesicle</location>
        <location evidence="1">Acrosome</location>
    </subcellularLocation>
</comment>
<organism evidence="7 9">
    <name type="scientific">Perkinsus olseni</name>
    <name type="common">Perkinsus atlanticus</name>
    <dbReference type="NCBI Taxonomy" id="32597"/>
    <lineage>
        <taxon>Eukaryota</taxon>
        <taxon>Sar</taxon>
        <taxon>Alveolata</taxon>
        <taxon>Perkinsozoa</taxon>
        <taxon>Perkinsea</taxon>
        <taxon>Perkinsida</taxon>
        <taxon>Perkinsidae</taxon>
        <taxon>Perkinsus</taxon>
    </lineage>
</organism>
<evidence type="ECO:0000313" key="9">
    <source>
        <dbReference type="Proteomes" id="UP000572268"/>
    </source>
</evidence>
<dbReference type="Proteomes" id="UP000572268">
    <property type="component" value="Unassembled WGS sequence"/>
</dbReference>
<dbReference type="EMBL" id="JABAHT010000364">
    <property type="protein sequence ID" value="KAF4657260.1"/>
    <property type="molecule type" value="Genomic_DNA"/>
</dbReference>
<dbReference type="FunFam" id="2.20.110.10:FF:000002">
    <property type="entry name" value="Phosphatidylinositol 4-phosphate 5-kinase 8"/>
    <property type="match status" value="1"/>
</dbReference>
<evidence type="ECO:0000313" key="7">
    <source>
        <dbReference type="EMBL" id="KAF4669225.1"/>
    </source>
</evidence>
<dbReference type="Proteomes" id="UP000570595">
    <property type="component" value="Unassembled WGS sequence"/>
</dbReference>
<gene>
    <name evidence="7" type="primary">MORN1</name>
    <name evidence="7" type="ORF">FOL46_001550</name>
    <name evidence="6" type="ORF">FOZ61_006400</name>
</gene>